<keyword evidence="3" id="KW-1185">Reference proteome</keyword>
<protein>
    <submittedName>
        <fullName evidence="2">Uncharacterized protein</fullName>
    </submittedName>
</protein>
<dbReference type="AlphaFoldDB" id="A0A8T0DKQ5"/>
<name>A0A8T0DKQ5_9TREM</name>
<dbReference type="Proteomes" id="UP000699462">
    <property type="component" value="Unassembled WGS sequence"/>
</dbReference>
<feature type="compositionally biased region" description="Basic and acidic residues" evidence="1">
    <location>
        <begin position="57"/>
        <end position="69"/>
    </location>
</feature>
<dbReference type="EMBL" id="JTDF01003779">
    <property type="protein sequence ID" value="KAF8567504.1"/>
    <property type="molecule type" value="Genomic_DNA"/>
</dbReference>
<gene>
    <name evidence="2" type="ORF">P879_07155</name>
</gene>
<feature type="region of interest" description="Disordered" evidence="1">
    <location>
        <begin position="48"/>
        <end position="76"/>
    </location>
</feature>
<feature type="region of interest" description="Disordered" evidence="1">
    <location>
        <begin position="883"/>
        <end position="909"/>
    </location>
</feature>
<feature type="compositionally biased region" description="Polar residues" evidence="1">
    <location>
        <begin position="448"/>
        <end position="460"/>
    </location>
</feature>
<evidence type="ECO:0000256" key="1">
    <source>
        <dbReference type="SAM" id="MobiDB-lite"/>
    </source>
</evidence>
<feature type="region of interest" description="Disordered" evidence="1">
    <location>
        <begin position="439"/>
        <end position="488"/>
    </location>
</feature>
<evidence type="ECO:0000313" key="2">
    <source>
        <dbReference type="EMBL" id="KAF8567504.1"/>
    </source>
</evidence>
<proteinExistence type="predicted"/>
<comment type="caution">
    <text evidence="2">The sequence shown here is derived from an EMBL/GenBank/DDBJ whole genome shotgun (WGS) entry which is preliminary data.</text>
</comment>
<accession>A0A8T0DKQ5</accession>
<feature type="compositionally biased region" description="Low complexity" evidence="1">
    <location>
        <begin position="461"/>
        <end position="476"/>
    </location>
</feature>
<organism evidence="2 3">
    <name type="scientific">Paragonimus westermani</name>
    <dbReference type="NCBI Taxonomy" id="34504"/>
    <lineage>
        <taxon>Eukaryota</taxon>
        <taxon>Metazoa</taxon>
        <taxon>Spiralia</taxon>
        <taxon>Lophotrochozoa</taxon>
        <taxon>Platyhelminthes</taxon>
        <taxon>Trematoda</taxon>
        <taxon>Digenea</taxon>
        <taxon>Plagiorchiida</taxon>
        <taxon>Troglotremata</taxon>
        <taxon>Troglotrematidae</taxon>
        <taxon>Paragonimus</taxon>
    </lineage>
</organism>
<reference evidence="2 3" key="1">
    <citation type="submission" date="2019-07" db="EMBL/GenBank/DDBJ databases">
        <title>Annotation for the trematode Paragonimus westermani.</title>
        <authorList>
            <person name="Choi Y.-J."/>
        </authorList>
    </citation>
    <scope>NUCLEOTIDE SEQUENCE [LARGE SCALE GENOMIC DNA]</scope>
    <source>
        <strain evidence="2">180907_Pwestermani</strain>
    </source>
</reference>
<dbReference type="OrthoDB" id="6235036at2759"/>
<feature type="region of interest" description="Disordered" evidence="1">
    <location>
        <begin position="1"/>
        <end position="29"/>
    </location>
</feature>
<sequence length="1131" mass="125377">MDDLTQPPTKRTKSEYVGSTSSSACDPIKRKQVDAHVQAFLRAVLERATVSSAAKPSNEHKSAKSKRDASTQTDDGVDFFDGVYPQCPDRQPFELNGNGPSFQPTVASHSFSESLVLPQTGHIPNREMYSEETIQLVSQQSIYHNEAQNELSAGAADLAQYYTSSNSHTAHPDDPLACKRMSSTEVRQVINQWVERYEQWFYQNFGIDVKTASVANQNGVGNVSIPSTVDFHDAAASSYEYSTVSDSVSSNQSAVVVSRPPVSYVVAEGSLCLPDNQLFSPYVSLLPSFYTSAAFPRIPQPSNICASFGQTAPAVICPTAVPLMNVYQSPNVCFQPCTLAPQLTVSTEPVTHLRDGFTLTNNSTHAPINLLGLHVQPDTPKAEQPQLTSEVVNDLTTEIQTSAMLAALSLPISNGGESSMGQWGPPLRYGTYGRLPSAGELEHMDVQKVTSRPRTSSGNMPSNISQSQSPSATSNSCPKAQKMPPPPPTFILMRRQAMICALQLSCRDRARDIFLREKESRSGIKLDYARELDRLAESTIGLKPVYLFTKLSQLPDSERAYFLSNQSAAAESERVSIYGLHGRSRSWNPRILKQCFPVKEMYACDLLIGDVLIAEACATYKLQAQMCAARQPYRNSKWALLYLFTSCRCQPVQLYSEVWECFTAVCLAFRILSQPCFLVGSNRLWEGVEYLVLCLSPKAELVPQLPPFLSDPFESLSKKDRTVRPDKPEENFEVVNSKPVDDLWLFIARLPKIALDEDACIDRILARSAEFSQMTISFEVEVNMENGLFVCHAFLDNWRYPPVSSSSLTDAQRIAAKELMASLRKTQPIVGIHEDCADDPESSWGVPESILVETLMWGKEERDLAVELRHLEAHCEVPVLEELPEAGDHEQPNLNGSANRRHRHSSTYHDPFTSRRHLDNYLQAYAASALVTPLRVPSSTVPAHLWPLLRQLASKWGLLSQSDFHPNKNGKTSALLICKRAPLPRLKRTLYERYSYGCFVLLDKGNLSDNAIKELLLADPLVYDTQKDVQNPSSLSPQSVNCFLPSSGSLRTSSFCEDDPYSEEPVTRMARHFIATSSKPAVNVKTEPHVAGSQTLPMEDCVLVAAELNQPSNAIEILDDLPRTLIPGIDF</sequence>
<evidence type="ECO:0000313" key="3">
    <source>
        <dbReference type="Proteomes" id="UP000699462"/>
    </source>
</evidence>